<comment type="caution">
    <text evidence="2">The sequence shown here is derived from an EMBL/GenBank/DDBJ whole genome shotgun (WGS) entry which is preliminary data.</text>
</comment>
<accession>A0A7Z0VIF8</accession>
<feature type="transmembrane region" description="Helical" evidence="1">
    <location>
        <begin position="6"/>
        <end position="36"/>
    </location>
</feature>
<dbReference type="Proteomes" id="UP000094769">
    <property type="component" value="Unassembled WGS sequence"/>
</dbReference>
<evidence type="ECO:0000313" key="3">
    <source>
        <dbReference type="Proteomes" id="UP000094769"/>
    </source>
</evidence>
<feature type="transmembrane region" description="Helical" evidence="1">
    <location>
        <begin position="75"/>
        <end position="97"/>
    </location>
</feature>
<sequence length="183" mass="20930">MRDLGWILLYLLTVVGVTLIHQPLYLLIGLVVVILFSGSLRWRLLRKALLSMLLFNTAVSLGYLIIALLRDEFRVEYLILINVRVLLLVMLGFWLSARINFANALRFSPTLTFLTTLAAGQIRLMSRIINDYRAAFESRCLKRPSWRDRSRLAVVQTEAVVEQSHHAATEIGQAMRSRGVFND</sequence>
<proteinExistence type="predicted"/>
<keyword evidence="1" id="KW-1133">Transmembrane helix</keyword>
<dbReference type="RefSeq" id="WP_069128284.1">
    <property type="nucleotide sequence ID" value="NZ_MARB01000035.1"/>
</dbReference>
<reference evidence="2 3" key="1">
    <citation type="submission" date="2016-06" db="EMBL/GenBank/DDBJ databases">
        <title>Genome sequence of endosymbiont of Candidatus Endolucinida thiodiazotropha.</title>
        <authorList>
            <person name="Poehlein A."/>
            <person name="Koenig S."/>
            <person name="Heiden S.E."/>
            <person name="Thuermer A."/>
            <person name="Voget S."/>
            <person name="Daniel R."/>
            <person name="Markert S."/>
            <person name="Gros O."/>
            <person name="Schweder T."/>
        </authorList>
    </citation>
    <scope>NUCLEOTIDE SEQUENCE [LARGE SCALE GENOMIC DNA]</scope>
    <source>
        <strain evidence="2 3">COS</strain>
    </source>
</reference>
<keyword evidence="1" id="KW-0812">Transmembrane</keyword>
<keyword evidence="1" id="KW-0472">Membrane</keyword>
<evidence type="ECO:0000313" key="2">
    <source>
        <dbReference type="EMBL" id="ODJ85789.1"/>
    </source>
</evidence>
<dbReference type="AlphaFoldDB" id="A0A7Z0VIF8"/>
<evidence type="ECO:0000256" key="1">
    <source>
        <dbReference type="SAM" id="Phobius"/>
    </source>
</evidence>
<organism evidence="2 3">
    <name type="scientific">Candidatus Thiodiazotropha endolucinida</name>
    <dbReference type="NCBI Taxonomy" id="1655433"/>
    <lineage>
        <taxon>Bacteria</taxon>
        <taxon>Pseudomonadati</taxon>
        <taxon>Pseudomonadota</taxon>
        <taxon>Gammaproteobacteria</taxon>
        <taxon>Chromatiales</taxon>
        <taxon>Sedimenticolaceae</taxon>
        <taxon>Candidatus Thiodiazotropha</taxon>
    </lineage>
</organism>
<dbReference type="OrthoDB" id="9181117at2"/>
<dbReference type="EMBL" id="MARB01000035">
    <property type="protein sequence ID" value="ODJ85789.1"/>
    <property type="molecule type" value="Genomic_DNA"/>
</dbReference>
<keyword evidence="3" id="KW-1185">Reference proteome</keyword>
<protein>
    <submittedName>
        <fullName evidence="2">Uncharacterized protein</fullName>
    </submittedName>
</protein>
<gene>
    <name evidence="2" type="ORF">CODIS_39680</name>
</gene>
<name>A0A7Z0VIF8_9GAMM</name>
<feature type="transmembrane region" description="Helical" evidence="1">
    <location>
        <begin position="48"/>
        <end position="69"/>
    </location>
</feature>